<dbReference type="InterPro" id="IPR055958">
    <property type="entry name" value="DUF7536"/>
</dbReference>
<dbReference type="EMBL" id="CP058579">
    <property type="protein sequence ID" value="QLG64109.1"/>
    <property type="molecule type" value="Genomic_DNA"/>
</dbReference>
<keyword evidence="1" id="KW-0472">Membrane</keyword>
<evidence type="ECO:0000313" key="2">
    <source>
        <dbReference type="EMBL" id="QLG64109.1"/>
    </source>
</evidence>
<proteinExistence type="predicted"/>
<feature type="transmembrane region" description="Helical" evidence="1">
    <location>
        <begin position="12"/>
        <end position="31"/>
    </location>
</feature>
<dbReference type="Proteomes" id="UP000509626">
    <property type="component" value="Chromosome"/>
</dbReference>
<feature type="transmembrane region" description="Helical" evidence="1">
    <location>
        <begin position="51"/>
        <end position="80"/>
    </location>
</feature>
<evidence type="ECO:0000256" key="1">
    <source>
        <dbReference type="SAM" id="Phobius"/>
    </source>
</evidence>
<accession>A0A7D5LEI4</accession>
<sequence length="84" mass="8956">MLEALSVRRNALVGVGVGLLFALGVYLVRTFELLGPVVETREYPVLGPEGYFVLLAFVLAAAVAILVATGLTVVSLVLLVRRET</sequence>
<evidence type="ECO:0000313" key="3">
    <source>
        <dbReference type="Proteomes" id="UP000509626"/>
    </source>
</evidence>
<dbReference type="AlphaFoldDB" id="A0A7D5LEI4"/>
<dbReference type="KEGG" id="halu:HUG12_18205"/>
<keyword evidence="1" id="KW-1133">Transmembrane helix</keyword>
<dbReference type="RefSeq" id="WP_179270692.1">
    <property type="nucleotide sequence ID" value="NZ_CP058579.1"/>
</dbReference>
<reference evidence="2 3" key="1">
    <citation type="submission" date="2020-06" db="EMBL/GenBank/DDBJ databases">
        <title>NJ-3-1, isolated from saline soil.</title>
        <authorList>
            <person name="Cui H.L."/>
            <person name="Shi X."/>
        </authorList>
    </citation>
    <scope>NUCLEOTIDE SEQUENCE [LARGE SCALE GENOMIC DNA]</scope>
    <source>
        <strain evidence="2 3">NJ-3-1</strain>
    </source>
</reference>
<keyword evidence="1" id="KW-0812">Transmembrane</keyword>
<name>A0A7D5LEI4_9EURY</name>
<dbReference type="Pfam" id="PF24380">
    <property type="entry name" value="DUF7536"/>
    <property type="match status" value="1"/>
</dbReference>
<keyword evidence="3" id="KW-1185">Reference proteome</keyword>
<dbReference type="GeneID" id="56039434"/>
<protein>
    <submittedName>
        <fullName evidence="2">Uncharacterized protein</fullName>
    </submittedName>
</protein>
<organism evidence="2 3">
    <name type="scientific">Halorarum salinum</name>
    <dbReference type="NCBI Taxonomy" id="2743089"/>
    <lineage>
        <taxon>Archaea</taxon>
        <taxon>Methanobacteriati</taxon>
        <taxon>Methanobacteriota</taxon>
        <taxon>Stenosarchaea group</taxon>
        <taxon>Halobacteria</taxon>
        <taxon>Halobacteriales</taxon>
        <taxon>Haloferacaceae</taxon>
        <taxon>Halorarum</taxon>
    </lineage>
</organism>
<gene>
    <name evidence="2" type="ORF">HUG12_18205</name>
</gene>